<evidence type="ECO:0000313" key="3">
    <source>
        <dbReference type="Proteomes" id="UP000747110"/>
    </source>
</evidence>
<feature type="compositionally biased region" description="Gly residues" evidence="1">
    <location>
        <begin position="104"/>
        <end position="113"/>
    </location>
</feature>
<organism evidence="2 3">
    <name type="scientific">Volvox reticuliferus</name>
    <dbReference type="NCBI Taxonomy" id="1737510"/>
    <lineage>
        <taxon>Eukaryota</taxon>
        <taxon>Viridiplantae</taxon>
        <taxon>Chlorophyta</taxon>
        <taxon>core chlorophytes</taxon>
        <taxon>Chlorophyceae</taxon>
        <taxon>CS clade</taxon>
        <taxon>Chlamydomonadales</taxon>
        <taxon>Volvocaceae</taxon>
        <taxon>Volvox</taxon>
    </lineage>
</organism>
<protein>
    <submittedName>
        <fullName evidence="2">Uncharacterized protein</fullName>
    </submittedName>
</protein>
<gene>
    <name evidence="2" type="ORF">Vretifemale_8958</name>
</gene>
<feature type="non-terminal residue" evidence="2">
    <location>
        <position position="1"/>
    </location>
</feature>
<keyword evidence="3" id="KW-1185">Reference proteome</keyword>
<dbReference type="AlphaFoldDB" id="A0A8J4CDM3"/>
<dbReference type="EMBL" id="BNCP01000016">
    <property type="protein sequence ID" value="GIL79648.1"/>
    <property type="molecule type" value="Genomic_DNA"/>
</dbReference>
<evidence type="ECO:0000313" key="2">
    <source>
        <dbReference type="EMBL" id="GIL79648.1"/>
    </source>
</evidence>
<reference evidence="2" key="1">
    <citation type="journal article" date="2021" name="Proc. Natl. Acad. Sci. U.S.A.">
        <title>Three genomes in the algal genus Volvox reveal the fate of a haploid sex-determining region after a transition to homothallism.</title>
        <authorList>
            <person name="Yamamoto K."/>
            <person name="Hamaji T."/>
            <person name="Kawai-Toyooka H."/>
            <person name="Matsuzaki R."/>
            <person name="Takahashi F."/>
            <person name="Nishimura Y."/>
            <person name="Kawachi M."/>
            <person name="Noguchi H."/>
            <person name="Minakuchi Y."/>
            <person name="Umen J.G."/>
            <person name="Toyoda A."/>
            <person name="Nozaki H."/>
        </authorList>
    </citation>
    <scope>NUCLEOTIDE SEQUENCE</scope>
    <source>
        <strain evidence="2">NIES-3786</strain>
    </source>
</reference>
<sequence>LAKASTSAATSNAAVSGGAMKAAARHQHGPCNHDPQNVPADVRRSNVSGLKGRPGNVRAAEAMQPVVAAADDDASGDGGRGNPSAMQATVNDAPMNGLSVGMASGKGGGGAGRGTSALVKPWPSSLAVSKSK</sequence>
<feature type="compositionally biased region" description="Low complexity" evidence="1">
    <location>
        <begin position="59"/>
        <end position="69"/>
    </location>
</feature>
<feature type="non-terminal residue" evidence="2">
    <location>
        <position position="132"/>
    </location>
</feature>
<proteinExistence type="predicted"/>
<name>A0A8J4CDM3_9CHLO</name>
<evidence type="ECO:0000256" key="1">
    <source>
        <dbReference type="SAM" id="MobiDB-lite"/>
    </source>
</evidence>
<comment type="caution">
    <text evidence="2">The sequence shown here is derived from an EMBL/GenBank/DDBJ whole genome shotgun (WGS) entry which is preliminary data.</text>
</comment>
<accession>A0A8J4CDM3</accession>
<feature type="region of interest" description="Disordered" evidence="1">
    <location>
        <begin position="1"/>
        <end position="132"/>
    </location>
</feature>
<feature type="compositionally biased region" description="Low complexity" evidence="1">
    <location>
        <begin position="1"/>
        <end position="22"/>
    </location>
</feature>
<dbReference type="Proteomes" id="UP000747110">
    <property type="component" value="Unassembled WGS sequence"/>
</dbReference>